<organism evidence="2">
    <name type="scientific">uncultured Chloroflexia bacterium</name>
    <dbReference type="NCBI Taxonomy" id="1672391"/>
    <lineage>
        <taxon>Bacteria</taxon>
        <taxon>Bacillati</taxon>
        <taxon>Chloroflexota</taxon>
        <taxon>Chloroflexia</taxon>
        <taxon>environmental samples</taxon>
    </lineage>
</organism>
<feature type="non-terminal residue" evidence="2">
    <location>
        <position position="1"/>
    </location>
</feature>
<gene>
    <name evidence="2" type="ORF">AVDCRST_MAG93-9353</name>
</gene>
<keyword evidence="1" id="KW-1133">Transmembrane helix</keyword>
<feature type="transmembrane region" description="Helical" evidence="1">
    <location>
        <begin position="37"/>
        <end position="55"/>
    </location>
</feature>
<proteinExistence type="predicted"/>
<protein>
    <recommendedName>
        <fullName evidence="3">Glycosyltransferase RgtA/B/C/D-like domain-containing protein</fullName>
    </recommendedName>
</protein>
<feature type="transmembrane region" description="Helical" evidence="1">
    <location>
        <begin position="62"/>
        <end position="80"/>
    </location>
</feature>
<keyword evidence="1" id="KW-0812">Transmembrane</keyword>
<accession>A0A6J4NCJ1</accession>
<keyword evidence="1" id="KW-0472">Membrane</keyword>
<evidence type="ECO:0000313" key="2">
    <source>
        <dbReference type="EMBL" id="CAA9383981.1"/>
    </source>
</evidence>
<feature type="transmembrane region" description="Helical" evidence="1">
    <location>
        <begin position="115"/>
        <end position="132"/>
    </location>
</feature>
<evidence type="ECO:0000256" key="1">
    <source>
        <dbReference type="SAM" id="Phobius"/>
    </source>
</evidence>
<sequence>FIRDIIGEAQGYANGTRGNFHGAWNVAGYLDFFWTDGTRPVATLALVSGIVILLWRRPTLVWLWLSFAVPYLLILLSQQVHFVRNLMPLFVLCALPIGITGAEIIAWLQAHVNRRMAAVAMVAVVSAFAYQGRDAIAFTQFEASPNSQLLASTFVRSLPQGQRIAVELNGVEWATSPIIEPTTSIVDRSLDWYHANNYRYLVANKATQERRDAPLYDAIRANTTTVKIFPGDDGGQPGPHIEVLEIPPQPEALRIVRRSAQFGDSIQLLGYEAQPGDLRPAISAMDGADQRTLQSGQSLQLNLTWQALKSIPNNYALFVHIVDAAGTTVAQRDTLVRGDDYPTTRWQAGEVVVDRADTPLLALAPGSYKVVIGMYLMETFERLPLLQPEPGSDGTSLVLMTITVE</sequence>
<dbReference type="EMBL" id="CADCTR010003138">
    <property type="protein sequence ID" value="CAA9383981.1"/>
    <property type="molecule type" value="Genomic_DNA"/>
</dbReference>
<name>A0A6J4NCJ1_9CHLR</name>
<feature type="transmembrane region" description="Helical" evidence="1">
    <location>
        <begin position="86"/>
        <end position="108"/>
    </location>
</feature>
<dbReference type="AlphaFoldDB" id="A0A6J4NCJ1"/>
<dbReference type="Gene3D" id="2.70.50.60">
    <property type="entry name" value="abc- transporter (atp binding component) like domain"/>
    <property type="match status" value="1"/>
</dbReference>
<evidence type="ECO:0008006" key="3">
    <source>
        <dbReference type="Google" id="ProtNLM"/>
    </source>
</evidence>
<reference evidence="2" key="1">
    <citation type="submission" date="2020-02" db="EMBL/GenBank/DDBJ databases">
        <authorList>
            <person name="Meier V. D."/>
        </authorList>
    </citation>
    <scope>NUCLEOTIDE SEQUENCE</scope>
    <source>
        <strain evidence="2">AVDCRST_MAG93</strain>
    </source>
</reference>